<keyword evidence="7" id="KW-0482">Metalloprotease</keyword>
<comment type="caution">
    <text evidence="9">The sequence shown here is derived from an EMBL/GenBank/DDBJ whole genome shotgun (WGS) entry which is preliminary data.</text>
</comment>
<proteinExistence type="predicted"/>
<evidence type="ECO:0000256" key="7">
    <source>
        <dbReference type="ARBA" id="ARBA00023049"/>
    </source>
</evidence>
<keyword evidence="8" id="KW-0961">Cell wall biogenesis/degradation</keyword>
<dbReference type="PATRIC" id="fig|28084.5.peg.15"/>
<evidence type="ECO:0000256" key="4">
    <source>
        <dbReference type="ARBA" id="ARBA00022801"/>
    </source>
</evidence>
<accession>A0A0W0SKG3</accession>
<name>A0A0W0SKG3_9GAMM</name>
<keyword evidence="5" id="KW-0862">Zinc</keyword>
<dbReference type="GO" id="GO:0071555">
    <property type="term" value="P:cell wall organization"/>
    <property type="evidence" value="ECO:0007669"/>
    <property type="project" value="UniProtKB-KW"/>
</dbReference>
<dbReference type="OrthoDB" id="9801430at2"/>
<evidence type="ECO:0000256" key="2">
    <source>
        <dbReference type="ARBA" id="ARBA00022670"/>
    </source>
</evidence>
<dbReference type="GO" id="GO:0046872">
    <property type="term" value="F:metal ion binding"/>
    <property type="evidence" value="ECO:0007669"/>
    <property type="project" value="UniProtKB-KW"/>
</dbReference>
<dbReference type="STRING" id="28084.Lche_0013"/>
<evidence type="ECO:0000256" key="5">
    <source>
        <dbReference type="ARBA" id="ARBA00022833"/>
    </source>
</evidence>
<evidence type="ECO:0000256" key="8">
    <source>
        <dbReference type="ARBA" id="ARBA00023316"/>
    </source>
</evidence>
<dbReference type="RefSeq" id="WP_058387220.1">
    <property type="nucleotide sequence ID" value="NZ_LNXW01000003.1"/>
</dbReference>
<dbReference type="PANTHER" id="PTHR43126:SF2">
    <property type="entry name" value="D-ALANYL-D-ALANINE DIPEPTIDASE"/>
    <property type="match status" value="1"/>
</dbReference>
<comment type="catalytic activity">
    <reaction evidence="1">
        <text>D-alanyl-D-alanine + H2O = 2 D-alanine</text>
        <dbReference type="Rhea" id="RHEA:20661"/>
        <dbReference type="ChEBI" id="CHEBI:15377"/>
        <dbReference type="ChEBI" id="CHEBI:57416"/>
        <dbReference type="ChEBI" id="CHEBI:57822"/>
        <dbReference type="EC" id="3.4.13.22"/>
    </reaction>
</comment>
<dbReference type="InterPro" id="IPR000755">
    <property type="entry name" value="A_A_dipeptidase"/>
</dbReference>
<dbReference type="PANTHER" id="PTHR43126">
    <property type="entry name" value="D-ALANYL-D-ALANINE DIPEPTIDASE"/>
    <property type="match status" value="1"/>
</dbReference>
<protein>
    <submittedName>
        <fullName evidence="9">D-alanyl-D-alanine dipeptidase</fullName>
    </submittedName>
</protein>
<dbReference type="EMBL" id="LNXW01000003">
    <property type="protein sequence ID" value="KTC83689.1"/>
    <property type="molecule type" value="Genomic_DNA"/>
</dbReference>
<dbReference type="AlphaFoldDB" id="A0A0W0SKG3"/>
<sequence length="230" mass="26576">MSDFTALEPILLIADPKIIAIPVIDNQEPMIDLIYHPGISYGPSPEIPNNTDYTKMRKTIYEKLKNAQSLLPTGLRLCLYECYRSLTLQKSLFDTRHEKVKKKHPEWSAEQIFTETTRMVSPVINQDGSPNIPPHSTGAAIDVYLIDEQGEAIEMGIHPKDWMNDLDGSLSLTASEIITEEAKKNRKIMSQVLEAVGFVNYGNEYWHWSYGDRYWAYYKQKPYAFYDRYK</sequence>
<dbReference type="GO" id="GO:0006508">
    <property type="term" value="P:proteolysis"/>
    <property type="evidence" value="ECO:0007669"/>
    <property type="project" value="UniProtKB-KW"/>
</dbReference>
<dbReference type="GO" id="GO:0008237">
    <property type="term" value="F:metallopeptidase activity"/>
    <property type="evidence" value="ECO:0007669"/>
    <property type="project" value="UniProtKB-KW"/>
</dbReference>
<keyword evidence="6" id="KW-0224">Dipeptidase</keyword>
<dbReference type="SUPFAM" id="SSF55166">
    <property type="entry name" value="Hedgehog/DD-peptidase"/>
    <property type="match status" value="1"/>
</dbReference>
<evidence type="ECO:0000313" key="9">
    <source>
        <dbReference type="EMBL" id="KTC83689.1"/>
    </source>
</evidence>
<evidence type="ECO:0000256" key="1">
    <source>
        <dbReference type="ARBA" id="ARBA00001362"/>
    </source>
</evidence>
<evidence type="ECO:0000256" key="6">
    <source>
        <dbReference type="ARBA" id="ARBA00022997"/>
    </source>
</evidence>
<reference evidence="9 10" key="1">
    <citation type="submission" date="2015-11" db="EMBL/GenBank/DDBJ databases">
        <title>Genomic analysis of 38 Legionella species identifies large and diverse effector repertoires.</title>
        <authorList>
            <person name="Burstein D."/>
            <person name="Amaro F."/>
            <person name="Zusman T."/>
            <person name="Lifshitz Z."/>
            <person name="Cohen O."/>
            <person name="Gilbert J.A."/>
            <person name="Pupko T."/>
            <person name="Shuman H.A."/>
            <person name="Segal G."/>
        </authorList>
    </citation>
    <scope>NUCLEOTIDE SEQUENCE [LARGE SCALE GENOMIC DNA]</scope>
    <source>
        <strain evidence="9 10">ORW</strain>
    </source>
</reference>
<keyword evidence="3" id="KW-0479">Metal-binding</keyword>
<gene>
    <name evidence="9" type="ORF">Lche_0013</name>
</gene>
<dbReference type="InterPro" id="IPR009045">
    <property type="entry name" value="Zn_M74/Hedgehog-like"/>
</dbReference>
<dbReference type="Pfam" id="PF01427">
    <property type="entry name" value="Peptidase_M15"/>
    <property type="match status" value="1"/>
</dbReference>
<dbReference type="Gene3D" id="3.30.1380.10">
    <property type="match status" value="1"/>
</dbReference>
<evidence type="ECO:0000313" key="10">
    <source>
        <dbReference type="Proteomes" id="UP000054921"/>
    </source>
</evidence>
<dbReference type="Proteomes" id="UP000054921">
    <property type="component" value="Unassembled WGS sequence"/>
</dbReference>
<evidence type="ECO:0000256" key="3">
    <source>
        <dbReference type="ARBA" id="ARBA00022723"/>
    </source>
</evidence>
<dbReference type="GO" id="GO:0160237">
    <property type="term" value="F:D-Ala-D-Ala dipeptidase activity"/>
    <property type="evidence" value="ECO:0007669"/>
    <property type="project" value="UniProtKB-EC"/>
</dbReference>
<keyword evidence="4" id="KW-0378">Hydrolase</keyword>
<organism evidence="9 10">
    <name type="scientific">Legionella cherrii</name>
    <dbReference type="NCBI Taxonomy" id="28084"/>
    <lineage>
        <taxon>Bacteria</taxon>
        <taxon>Pseudomonadati</taxon>
        <taxon>Pseudomonadota</taxon>
        <taxon>Gammaproteobacteria</taxon>
        <taxon>Legionellales</taxon>
        <taxon>Legionellaceae</taxon>
        <taxon>Legionella</taxon>
    </lineage>
</organism>
<keyword evidence="2" id="KW-0645">Protease</keyword>
<dbReference type="CDD" id="cd14843">
    <property type="entry name" value="D-Ala-D-Ala_dipeptidase_like"/>
    <property type="match status" value="1"/>
</dbReference>